<evidence type="ECO:0000313" key="3">
    <source>
        <dbReference type="Proteomes" id="UP001518925"/>
    </source>
</evidence>
<dbReference type="PANTHER" id="PTHR10259:SF11">
    <property type="entry name" value="THIOPURINE S-METHYLTRANSFERASE"/>
    <property type="match status" value="1"/>
</dbReference>
<keyword evidence="2" id="KW-0808">Transferase</keyword>
<dbReference type="GO" id="GO:0032259">
    <property type="term" value="P:methylation"/>
    <property type="evidence" value="ECO:0007669"/>
    <property type="project" value="UniProtKB-KW"/>
</dbReference>
<proteinExistence type="predicted"/>
<feature type="domain" description="Methyltransferase" evidence="1">
    <location>
        <begin position="62"/>
        <end position="156"/>
    </location>
</feature>
<protein>
    <submittedName>
        <fullName evidence="2">Class I SAM-dependent methyltransferase</fullName>
    </submittedName>
</protein>
<accession>A0ABS2DHU3</accession>
<dbReference type="GO" id="GO:0008168">
    <property type="term" value="F:methyltransferase activity"/>
    <property type="evidence" value="ECO:0007669"/>
    <property type="project" value="UniProtKB-KW"/>
</dbReference>
<evidence type="ECO:0000259" key="1">
    <source>
        <dbReference type="Pfam" id="PF13649"/>
    </source>
</evidence>
<dbReference type="RefSeq" id="WP_204203433.1">
    <property type="nucleotide sequence ID" value="NZ_JAFELM010000029.1"/>
</dbReference>
<dbReference type="Gene3D" id="3.40.50.150">
    <property type="entry name" value="Vaccinia Virus protein VP39"/>
    <property type="match status" value="1"/>
</dbReference>
<reference evidence="2 3" key="1">
    <citation type="submission" date="2021-02" db="EMBL/GenBank/DDBJ databases">
        <title>Bacillus sp. RD4P76, an endophyte from a halophyte.</title>
        <authorList>
            <person name="Sun J.-Q."/>
        </authorList>
    </citation>
    <scope>NUCLEOTIDE SEQUENCE [LARGE SCALE GENOMIC DNA]</scope>
    <source>
        <strain evidence="2 3">RD4P76</strain>
    </source>
</reference>
<keyword evidence="2" id="KW-0489">Methyltransferase</keyword>
<sequence>MENSILNYEDLMDMLDDLLREPKPFWESFYEDRTKDIPFFQVKGPDENLVDYFERELEPRKVLDLGCGPGRNAIYMAKKGCIVDAIDISEKAIEWANERAIEEGVNINLFCNSLFDFEFEEHSYDFIYDSGLFHHLAPHRRLTYIEIIKKLLKVNGKYGLVCFNTDGAVDTPDWNVYKERSLKGGIGYTEKRLKEVFEEDFNIIEFRKMKDIAQPSDRFGYGFLWIALMERLC</sequence>
<comment type="caution">
    <text evidence="2">The sequence shown here is derived from an EMBL/GenBank/DDBJ whole genome shotgun (WGS) entry which is preliminary data.</text>
</comment>
<dbReference type="InterPro" id="IPR041698">
    <property type="entry name" value="Methyltransf_25"/>
</dbReference>
<organism evidence="2 3">
    <name type="scientific">Bacillus suaedaesalsae</name>
    <dbReference type="NCBI Taxonomy" id="2810349"/>
    <lineage>
        <taxon>Bacteria</taxon>
        <taxon>Bacillati</taxon>
        <taxon>Bacillota</taxon>
        <taxon>Bacilli</taxon>
        <taxon>Bacillales</taxon>
        <taxon>Bacillaceae</taxon>
        <taxon>Bacillus</taxon>
    </lineage>
</organism>
<gene>
    <name evidence="2" type="ORF">JR050_10380</name>
</gene>
<dbReference type="InterPro" id="IPR029063">
    <property type="entry name" value="SAM-dependent_MTases_sf"/>
</dbReference>
<dbReference type="CDD" id="cd02440">
    <property type="entry name" value="AdoMet_MTases"/>
    <property type="match status" value="1"/>
</dbReference>
<dbReference type="Pfam" id="PF13649">
    <property type="entry name" value="Methyltransf_25"/>
    <property type="match status" value="1"/>
</dbReference>
<dbReference type="Proteomes" id="UP001518925">
    <property type="component" value="Unassembled WGS sequence"/>
</dbReference>
<dbReference type="SUPFAM" id="SSF53335">
    <property type="entry name" value="S-adenosyl-L-methionine-dependent methyltransferases"/>
    <property type="match status" value="1"/>
</dbReference>
<dbReference type="EMBL" id="JAFELM010000029">
    <property type="protein sequence ID" value="MBM6618064.1"/>
    <property type="molecule type" value="Genomic_DNA"/>
</dbReference>
<evidence type="ECO:0000313" key="2">
    <source>
        <dbReference type="EMBL" id="MBM6618064.1"/>
    </source>
</evidence>
<name>A0ABS2DHU3_9BACI</name>
<dbReference type="PANTHER" id="PTHR10259">
    <property type="entry name" value="THIOPURINE S-METHYLTRANSFERASE"/>
    <property type="match status" value="1"/>
</dbReference>
<keyword evidence="3" id="KW-1185">Reference proteome</keyword>